<sequence>MAVDCCPRLSLLSLPLLAALLSPSLVSPMAEFAPNLDDGEMWLPSEIIPDVGLRRLHQSNAAASRVRGAYHLAFDVEGLASELAALSPLDRAQRLPAAKLPPVLPPHYEGVKPVGPAARFELEERELGAGLGRPVYGVGFGACSRPGVTRPGPTQAAQSKACGPDTVEAFGRALQRPLRPIQSRLGTVRPGGQGRESGGGTGVFLPRVINTNEARKKQHNATGGGEQQKQQPTRSTAMWKQERPFQPTSEMRLPQEWTY</sequence>
<evidence type="ECO:0000256" key="2">
    <source>
        <dbReference type="SAM" id="SignalP"/>
    </source>
</evidence>
<organism evidence="3 4">
    <name type="scientific">Musa troglodytarum</name>
    <name type="common">fe'i banana</name>
    <dbReference type="NCBI Taxonomy" id="320322"/>
    <lineage>
        <taxon>Eukaryota</taxon>
        <taxon>Viridiplantae</taxon>
        <taxon>Streptophyta</taxon>
        <taxon>Embryophyta</taxon>
        <taxon>Tracheophyta</taxon>
        <taxon>Spermatophyta</taxon>
        <taxon>Magnoliopsida</taxon>
        <taxon>Liliopsida</taxon>
        <taxon>Zingiberales</taxon>
        <taxon>Musaceae</taxon>
        <taxon>Musa</taxon>
    </lineage>
</organism>
<accession>A0A9E7F670</accession>
<proteinExistence type="predicted"/>
<evidence type="ECO:0000256" key="1">
    <source>
        <dbReference type="SAM" id="MobiDB-lite"/>
    </source>
</evidence>
<protein>
    <submittedName>
        <fullName evidence="3">Uncharacterized protein</fullName>
    </submittedName>
</protein>
<name>A0A9E7F670_9LILI</name>
<feature type="signal peptide" evidence="2">
    <location>
        <begin position="1"/>
        <end position="26"/>
    </location>
</feature>
<gene>
    <name evidence="3" type="ORF">MUK42_27229</name>
</gene>
<feature type="chain" id="PRO_5038804328" evidence="2">
    <location>
        <begin position="27"/>
        <end position="259"/>
    </location>
</feature>
<reference evidence="3" key="1">
    <citation type="submission" date="2022-05" db="EMBL/GenBank/DDBJ databases">
        <title>The Musa troglodytarum L. genome provides insights into the mechanism of non-climacteric behaviour and enrichment of carotenoids.</title>
        <authorList>
            <person name="Wang J."/>
        </authorList>
    </citation>
    <scope>NUCLEOTIDE SEQUENCE</scope>
    <source>
        <tissue evidence="3">Leaf</tissue>
    </source>
</reference>
<feature type="compositionally biased region" description="Polar residues" evidence="1">
    <location>
        <begin position="227"/>
        <end position="238"/>
    </location>
</feature>
<keyword evidence="4" id="KW-1185">Reference proteome</keyword>
<dbReference type="EMBL" id="CP097504">
    <property type="protein sequence ID" value="URD90499.1"/>
    <property type="molecule type" value="Genomic_DNA"/>
</dbReference>
<evidence type="ECO:0000313" key="3">
    <source>
        <dbReference type="EMBL" id="URD90499.1"/>
    </source>
</evidence>
<evidence type="ECO:0000313" key="4">
    <source>
        <dbReference type="Proteomes" id="UP001055439"/>
    </source>
</evidence>
<dbReference type="AlphaFoldDB" id="A0A9E7F670"/>
<keyword evidence="2" id="KW-0732">Signal</keyword>
<feature type="region of interest" description="Disordered" evidence="1">
    <location>
        <begin position="184"/>
        <end position="259"/>
    </location>
</feature>
<dbReference type="Proteomes" id="UP001055439">
    <property type="component" value="Chromosome 2"/>
</dbReference>
<dbReference type="OrthoDB" id="1888697at2759"/>
<feature type="compositionally biased region" description="Gly residues" evidence="1">
    <location>
        <begin position="189"/>
        <end position="202"/>
    </location>
</feature>